<sequence length="279" mass="32096">MKIYYLLLIVLFGCENNNVILSDELTVEGQILEGEFARINLTNSLPFSGVIDSMEVARSMEAKAKVELSDGEISEILTLKRDDSRFPYLYYRSNIIKGELNKQYNLSVTIRGKEFKSITTIPEKVNVLDVSFSTWEEEGVVEPDYKDINFTIENNTDEDRYFKILIKNENEKRFEFARPFIFNTENISTNTFPLIVSYIKFNEDSGEKENHVRVGEVLELKIVSITKEQFYFWKSIEGDVTSPLEDSSFSNAVVSNISNGAFGYWSGESVESFKFEIPE</sequence>
<evidence type="ECO:0000313" key="1">
    <source>
        <dbReference type="EMBL" id="GAA4230357.1"/>
    </source>
</evidence>
<comment type="caution">
    <text evidence="1">The sequence shown here is derived from an EMBL/GenBank/DDBJ whole genome shotgun (WGS) entry which is preliminary data.</text>
</comment>
<name>A0ABP8BYQ1_9FLAO</name>
<gene>
    <name evidence="1" type="ORF">GCM10022291_00280</name>
</gene>
<accession>A0ABP8BYQ1</accession>
<evidence type="ECO:0008006" key="3">
    <source>
        <dbReference type="Google" id="ProtNLM"/>
    </source>
</evidence>
<evidence type="ECO:0000313" key="2">
    <source>
        <dbReference type="Proteomes" id="UP001501496"/>
    </source>
</evidence>
<organism evidence="1 2">
    <name type="scientific">Postechiella marina</name>
    <dbReference type="NCBI Taxonomy" id="943941"/>
    <lineage>
        <taxon>Bacteria</taxon>
        <taxon>Pseudomonadati</taxon>
        <taxon>Bacteroidota</taxon>
        <taxon>Flavobacteriia</taxon>
        <taxon>Flavobacteriales</taxon>
        <taxon>Flavobacteriaceae</taxon>
        <taxon>Postechiella</taxon>
    </lineage>
</organism>
<keyword evidence="2" id="KW-1185">Reference proteome</keyword>
<dbReference type="InterPro" id="IPR025345">
    <property type="entry name" value="DUF4249"/>
</dbReference>
<dbReference type="Pfam" id="PF14054">
    <property type="entry name" value="DUF4249"/>
    <property type="match status" value="1"/>
</dbReference>
<dbReference type="EMBL" id="BAABCA010000001">
    <property type="protein sequence ID" value="GAA4230357.1"/>
    <property type="molecule type" value="Genomic_DNA"/>
</dbReference>
<dbReference type="Proteomes" id="UP001501496">
    <property type="component" value="Unassembled WGS sequence"/>
</dbReference>
<proteinExistence type="predicted"/>
<reference evidence="2" key="1">
    <citation type="journal article" date="2019" name="Int. J. Syst. Evol. Microbiol.">
        <title>The Global Catalogue of Microorganisms (GCM) 10K type strain sequencing project: providing services to taxonomists for standard genome sequencing and annotation.</title>
        <authorList>
            <consortium name="The Broad Institute Genomics Platform"/>
            <consortium name="The Broad Institute Genome Sequencing Center for Infectious Disease"/>
            <person name="Wu L."/>
            <person name="Ma J."/>
        </authorList>
    </citation>
    <scope>NUCLEOTIDE SEQUENCE [LARGE SCALE GENOMIC DNA]</scope>
    <source>
        <strain evidence="2">JCM 17630</strain>
    </source>
</reference>
<protein>
    <recommendedName>
        <fullName evidence="3">DUF4249 domain-containing protein</fullName>
    </recommendedName>
</protein>
<dbReference type="RefSeq" id="WP_344785727.1">
    <property type="nucleotide sequence ID" value="NZ_BAABCA010000001.1"/>
</dbReference>